<dbReference type="OrthoDB" id="2962993at2759"/>
<dbReference type="InterPro" id="IPR000873">
    <property type="entry name" value="AMP-dep_synth/lig_dom"/>
</dbReference>
<name>A0A5E8C1H6_9ASCO</name>
<comment type="similarity">
    <text evidence="1">Belongs to the ATP-dependent AMP-binding enzyme family.</text>
</comment>
<dbReference type="Gene3D" id="3.40.50.12780">
    <property type="entry name" value="N-terminal domain of ligase-like"/>
    <property type="match status" value="1"/>
</dbReference>
<dbReference type="AlphaFoldDB" id="A0A5E8C1H6"/>
<dbReference type="GeneID" id="43584399"/>
<proteinExistence type="inferred from homology"/>
<evidence type="ECO:0000256" key="1">
    <source>
        <dbReference type="ARBA" id="ARBA00006432"/>
    </source>
</evidence>
<dbReference type="Proteomes" id="UP000398389">
    <property type="component" value="Unassembled WGS sequence"/>
</dbReference>
<evidence type="ECO:0000259" key="3">
    <source>
        <dbReference type="Pfam" id="PF13193"/>
    </source>
</evidence>
<evidence type="ECO:0008006" key="6">
    <source>
        <dbReference type="Google" id="ProtNLM"/>
    </source>
</evidence>
<dbReference type="InterPro" id="IPR025110">
    <property type="entry name" value="AMP-bd_C"/>
</dbReference>
<dbReference type="InterPro" id="IPR042099">
    <property type="entry name" value="ANL_N_sf"/>
</dbReference>
<reference evidence="4 5" key="1">
    <citation type="submission" date="2019-09" db="EMBL/GenBank/DDBJ databases">
        <authorList>
            <person name="Brejova B."/>
        </authorList>
    </citation>
    <scope>NUCLEOTIDE SEQUENCE [LARGE SCALE GENOMIC DNA]</scope>
</reference>
<dbReference type="PROSITE" id="PS00455">
    <property type="entry name" value="AMP_BINDING"/>
    <property type="match status" value="1"/>
</dbReference>
<dbReference type="Pfam" id="PF13193">
    <property type="entry name" value="AMP-binding_C"/>
    <property type="match status" value="1"/>
</dbReference>
<dbReference type="GO" id="GO:0031956">
    <property type="term" value="F:medium-chain fatty acid-CoA ligase activity"/>
    <property type="evidence" value="ECO:0007669"/>
    <property type="project" value="TreeGrafter"/>
</dbReference>
<gene>
    <name evidence="4" type="ORF">SAPINGB_P005585</name>
</gene>
<dbReference type="EMBL" id="CABVLU010000004">
    <property type="protein sequence ID" value="VVT57202.1"/>
    <property type="molecule type" value="Genomic_DNA"/>
</dbReference>
<accession>A0A5E8C1H6</accession>
<feature type="domain" description="AMP-binding enzyme C-terminal" evidence="3">
    <location>
        <begin position="520"/>
        <end position="601"/>
    </location>
</feature>
<dbReference type="PANTHER" id="PTHR43201:SF8">
    <property type="entry name" value="ACYL-COA SYNTHETASE FAMILY MEMBER 3"/>
    <property type="match status" value="1"/>
</dbReference>
<dbReference type="PANTHER" id="PTHR43201">
    <property type="entry name" value="ACYL-COA SYNTHETASE"/>
    <property type="match status" value="1"/>
</dbReference>
<dbReference type="GO" id="GO:0006631">
    <property type="term" value="P:fatty acid metabolic process"/>
    <property type="evidence" value="ECO:0007669"/>
    <property type="project" value="TreeGrafter"/>
</dbReference>
<dbReference type="InterPro" id="IPR045851">
    <property type="entry name" value="AMP-bd_C_sf"/>
</dbReference>
<dbReference type="InterPro" id="IPR020845">
    <property type="entry name" value="AMP-binding_CS"/>
</dbReference>
<evidence type="ECO:0000313" key="5">
    <source>
        <dbReference type="Proteomes" id="UP000398389"/>
    </source>
</evidence>
<protein>
    <recommendedName>
        <fullName evidence="6">AMP-dependent synthetase/ligase domain-containing protein</fullName>
    </recommendedName>
</protein>
<dbReference type="RefSeq" id="XP_031856190.1">
    <property type="nucleotide sequence ID" value="XM_032000299.1"/>
</dbReference>
<organism evidence="4 5">
    <name type="scientific">Magnusiomyces paraingens</name>
    <dbReference type="NCBI Taxonomy" id="2606893"/>
    <lineage>
        <taxon>Eukaryota</taxon>
        <taxon>Fungi</taxon>
        <taxon>Dikarya</taxon>
        <taxon>Ascomycota</taxon>
        <taxon>Saccharomycotina</taxon>
        <taxon>Dipodascomycetes</taxon>
        <taxon>Dipodascales</taxon>
        <taxon>Dipodascaceae</taxon>
        <taxon>Magnusiomyces</taxon>
    </lineage>
</organism>
<evidence type="ECO:0000313" key="4">
    <source>
        <dbReference type="EMBL" id="VVT57202.1"/>
    </source>
</evidence>
<dbReference type="SUPFAM" id="SSF56801">
    <property type="entry name" value="Acetyl-CoA synthetase-like"/>
    <property type="match status" value="1"/>
</dbReference>
<dbReference type="Gene3D" id="3.30.300.30">
    <property type="match status" value="1"/>
</dbReference>
<keyword evidence="5" id="KW-1185">Reference proteome</keyword>
<sequence>MLRNSFVKRPLSSLRPLSARSPSLNLFAMASRNYHFPANHPILSKLAAHPENAVAIRHVPSGNAYTYGQMLRDIGFWREKFQELTGVSDKAGPTSTSARIAIMGENSYQFAVMFYAALALPNTLAVPLCTNHTAAEIEYQLNDSQAEIVVTPVRFLPKVEQFANEAVKTTDGAEKSRKVLTFEQLQPEPAKTIKEPVEFSDSVSSSGAGYMLYTSGTSGKPKGVVTPLSTFTAQAKALSAAWEIDNTTNFLHTLPLHHVHGVLIALTLSVLAGGRVEFLFPFKPDSLLHRLAGTDVFDVLASGERVPSPPINTYTAVPTIYTRLVTFLDDPANTEFSASPALKQGIRNLQLAMCGSAALPDPLRSSWDRVTDGAVPLLERYGMTETGITLTQPLEPSKRVGGTVGKPAPSIVARVMDIKNGNKILYQSGDGGFDSPAVIRPDTIVEGDLVMGGPTVFQSYWNKPQATKETFLEQKSPEDERWFITGDVARYDPQTDTLSILGRSSMDIIKSGGEKLSALEIEREILGIPQVAEVAVVGVPDAEWGEVVTAILVLKPSLTEQQKKEFTLSYLKGELKKKLAGWKIPKKMLVIDKIPRNQMGKVNKKSLVKTFFPQDSKL</sequence>
<evidence type="ECO:0000259" key="2">
    <source>
        <dbReference type="Pfam" id="PF00501"/>
    </source>
</evidence>
<feature type="domain" description="AMP-dependent synthetase/ligase" evidence="2">
    <location>
        <begin position="61"/>
        <end position="461"/>
    </location>
</feature>
<dbReference type="Pfam" id="PF00501">
    <property type="entry name" value="AMP-binding"/>
    <property type="match status" value="1"/>
</dbReference>